<gene>
    <name evidence="8" type="ORF">GJ691_02160</name>
</gene>
<dbReference type="SMART" id="SM00086">
    <property type="entry name" value="PAC"/>
    <property type="match status" value="3"/>
</dbReference>
<feature type="domain" description="Histidine kinase" evidence="6">
    <location>
        <begin position="393"/>
        <end position="606"/>
    </location>
</feature>
<dbReference type="RefSeq" id="WP_154363283.1">
    <property type="nucleotide sequence ID" value="NZ_WKJH01000001.1"/>
</dbReference>
<dbReference type="SMART" id="SM00387">
    <property type="entry name" value="HATPase_c"/>
    <property type="match status" value="1"/>
</dbReference>
<dbReference type="EMBL" id="WKJH01000001">
    <property type="protein sequence ID" value="MRX62962.1"/>
    <property type="molecule type" value="Genomic_DNA"/>
</dbReference>
<evidence type="ECO:0000256" key="2">
    <source>
        <dbReference type="ARBA" id="ARBA00012438"/>
    </source>
</evidence>
<dbReference type="InterPro" id="IPR003594">
    <property type="entry name" value="HATPase_dom"/>
</dbReference>
<evidence type="ECO:0000259" key="6">
    <source>
        <dbReference type="PROSITE" id="PS50109"/>
    </source>
</evidence>
<dbReference type="Gene3D" id="3.30.565.10">
    <property type="entry name" value="Histidine kinase-like ATPase, C-terminal domain"/>
    <property type="match status" value="1"/>
</dbReference>
<dbReference type="PROSITE" id="PS50113">
    <property type="entry name" value="PAC"/>
    <property type="match status" value="2"/>
</dbReference>
<sequence length="624" mass="72411">METHSFNFLFKESIYPMAIVDHEMRFLNHSKLWLQDLGIKDSNIIGKTFYDVFPNTPEEIKIIHQHCLRHTVKQSKIQTITQSDGSQKWVDWQIKGWKEESKKLSGLLIVAEDITLKKRKEELLLNIQRVAKIGGWEFDFVANKAYLSDITKEIHELPLDYEMDLEKGLEFYKEGEHRDKITRVVNEAVTHHMPWDIETILITAKGNERWVRSIGECEVVDNKCIRIYGTFQDIDQKKRIELHNQEISERLTIATTDAANIGIWEYNIFNRKVTWDDNLYRIYGVTRDKFEETIDAWEAIIHPDDKIHCHNEIELAIVNNKKCTIEFRIIWPNGELRYIRSEFTISRYQNGVPSRLIGATWDITEAKTAEQNLKELLEVTSEQNDSLMNFAHIVSHNLRSHSSNLSMLTGFLTQEEDENEKSSLVKMLNDASISLNETVTHLSEVVHVKTNSEEKMKKTNLLKAIIAVEKNIRALLNEKEAVCNISVDASINIQAVPAYLDSILLNLFTNSIKYSSPKRKPIIDIKAEVKDDVVLFTFADNGLGINLEKHGKKLFGMYKTFHKNKDSKGIGLFITKNQIEAMNGKIEVESTEDVGTSFKLTFKKTIENEHHKKNEKDREHLYYR</sequence>
<keyword evidence="3" id="KW-0597">Phosphoprotein</keyword>
<keyword evidence="5" id="KW-0418">Kinase</keyword>
<proteinExistence type="predicted"/>
<evidence type="ECO:0000313" key="8">
    <source>
        <dbReference type="EMBL" id="MRX62962.1"/>
    </source>
</evidence>
<protein>
    <recommendedName>
        <fullName evidence="2">histidine kinase</fullName>
        <ecNumber evidence="2">2.7.13.3</ecNumber>
    </recommendedName>
</protein>
<name>A0A6I2MII4_9FLAO</name>
<comment type="catalytic activity">
    <reaction evidence="1">
        <text>ATP + protein L-histidine = ADP + protein N-phospho-L-histidine.</text>
        <dbReference type="EC" id="2.7.13.3"/>
    </reaction>
</comment>
<evidence type="ECO:0000256" key="3">
    <source>
        <dbReference type="ARBA" id="ARBA00022553"/>
    </source>
</evidence>
<organism evidence="8 9">
    <name type="scientific">Maribacter luteus</name>
    <dbReference type="NCBI Taxonomy" id="2594478"/>
    <lineage>
        <taxon>Bacteria</taxon>
        <taxon>Pseudomonadati</taxon>
        <taxon>Bacteroidota</taxon>
        <taxon>Flavobacteriia</taxon>
        <taxon>Flavobacteriales</taxon>
        <taxon>Flavobacteriaceae</taxon>
        <taxon>Maribacter</taxon>
    </lineage>
</organism>
<dbReference type="InterPro" id="IPR035965">
    <property type="entry name" value="PAS-like_dom_sf"/>
</dbReference>
<dbReference type="InterPro" id="IPR013655">
    <property type="entry name" value="PAS_fold_3"/>
</dbReference>
<dbReference type="CDD" id="cd00130">
    <property type="entry name" value="PAS"/>
    <property type="match status" value="1"/>
</dbReference>
<dbReference type="Proteomes" id="UP000443153">
    <property type="component" value="Unassembled WGS sequence"/>
</dbReference>
<dbReference type="NCBIfam" id="TIGR00229">
    <property type="entry name" value="sensory_box"/>
    <property type="match status" value="1"/>
</dbReference>
<dbReference type="Pfam" id="PF08448">
    <property type="entry name" value="PAS_4"/>
    <property type="match status" value="1"/>
</dbReference>
<accession>A0A6I2MII4</accession>
<feature type="domain" description="PAC" evidence="7">
    <location>
        <begin position="323"/>
        <end position="375"/>
    </location>
</feature>
<dbReference type="GO" id="GO:0004673">
    <property type="term" value="F:protein histidine kinase activity"/>
    <property type="evidence" value="ECO:0007669"/>
    <property type="project" value="UniProtKB-EC"/>
</dbReference>
<dbReference type="SUPFAM" id="SSF55874">
    <property type="entry name" value="ATPase domain of HSP90 chaperone/DNA topoisomerase II/histidine kinase"/>
    <property type="match status" value="1"/>
</dbReference>
<dbReference type="SUPFAM" id="SSF55785">
    <property type="entry name" value="PYP-like sensor domain (PAS domain)"/>
    <property type="match status" value="3"/>
</dbReference>
<comment type="caution">
    <text evidence="8">The sequence shown here is derived from an EMBL/GenBank/DDBJ whole genome shotgun (WGS) entry which is preliminary data.</text>
</comment>
<feature type="domain" description="PAC" evidence="7">
    <location>
        <begin position="73"/>
        <end position="126"/>
    </location>
</feature>
<evidence type="ECO:0000256" key="5">
    <source>
        <dbReference type="ARBA" id="ARBA00022777"/>
    </source>
</evidence>
<dbReference type="InterPro" id="IPR036890">
    <property type="entry name" value="HATPase_C_sf"/>
</dbReference>
<dbReference type="InterPro" id="IPR000014">
    <property type="entry name" value="PAS"/>
</dbReference>
<evidence type="ECO:0000256" key="4">
    <source>
        <dbReference type="ARBA" id="ARBA00022679"/>
    </source>
</evidence>
<dbReference type="InterPro" id="IPR000700">
    <property type="entry name" value="PAS-assoc_C"/>
</dbReference>
<dbReference type="InterPro" id="IPR013656">
    <property type="entry name" value="PAS_4"/>
</dbReference>
<dbReference type="Gene3D" id="3.30.450.20">
    <property type="entry name" value="PAS domain"/>
    <property type="match status" value="3"/>
</dbReference>
<dbReference type="InterPro" id="IPR052162">
    <property type="entry name" value="Sensor_kinase/Photoreceptor"/>
</dbReference>
<dbReference type="Pfam" id="PF02518">
    <property type="entry name" value="HATPase_c"/>
    <property type="match status" value="1"/>
</dbReference>
<dbReference type="EC" id="2.7.13.3" evidence="2"/>
<dbReference type="InterPro" id="IPR001610">
    <property type="entry name" value="PAC"/>
</dbReference>
<evidence type="ECO:0000313" key="9">
    <source>
        <dbReference type="Proteomes" id="UP000443153"/>
    </source>
</evidence>
<evidence type="ECO:0000259" key="7">
    <source>
        <dbReference type="PROSITE" id="PS50113"/>
    </source>
</evidence>
<dbReference type="InterPro" id="IPR004358">
    <property type="entry name" value="Sig_transdc_His_kin-like_C"/>
</dbReference>
<dbReference type="PROSITE" id="PS50109">
    <property type="entry name" value="HIS_KIN"/>
    <property type="match status" value="1"/>
</dbReference>
<dbReference type="Gene3D" id="2.10.70.100">
    <property type="match status" value="1"/>
</dbReference>
<dbReference type="Pfam" id="PF08447">
    <property type="entry name" value="PAS_3"/>
    <property type="match status" value="1"/>
</dbReference>
<dbReference type="PRINTS" id="PR00344">
    <property type="entry name" value="BCTRLSENSOR"/>
</dbReference>
<evidence type="ECO:0000256" key="1">
    <source>
        <dbReference type="ARBA" id="ARBA00000085"/>
    </source>
</evidence>
<dbReference type="PANTHER" id="PTHR43304:SF1">
    <property type="entry name" value="PAC DOMAIN-CONTAINING PROTEIN"/>
    <property type="match status" value="1"/>
</dbReference>
<dbReference type="InterPro" id="IPR005467">
    <property type="entry name" value="His_kinase_dom"/>
</dbReference>
<dbReference type="OrthoDB" id="5522855at2"/>
<dbReference type="AlphaFoldDB" id="A0A6I2MII4"/>
<keyword evidence="4" id="KW-0808">Transferase</keyword>
<reference evidence="8 9" key="1">
    <citation type="submission" date="2019-11" db="EMBL/GenBank/DDBJ databases">
        <title>Maribacter lutea sp. nov., a marine bacterium isolated from intertidal sand.</title>
        <authorList>
            <person name="Liu A."/>
        </authorList>
    </citation>
    <scope>NUCLEOTIDE SEQUENCE [LARGE SCALE GENOMIC DNA]</scope>
    <source>
        <strain evidence="8 9">RZ05</strain>
    </source>
</reference>
<keyword evidence="9" id="KW-1185">Reference proteome</keyword>
<dbReference type="PANTHER" id="PTHR43304">
    <property type="entry name" value="PHYTOCHROME-LIKE PROTEIN CPH1"/>
    <property type="match status" value="1"/>
</dbReference>